<accession>A0A5J4WB95</accession>
<proteinExistence type="predicted"/>
<dbReference type="EMBL" id="SNRW01002710">
    <property type="protein sequence ID" value="KAA6391943.1"/>
    <property type="molecule type" value="Genomic_DNA"/>
</dbReference>
<organism evidence="2 3">
    <name type="scientific">Streblomastix strix</name>
    <dbReference type="NCBI Taxonomy" id="222440"/>
    <lineage>
        <taxon>Eukaryota</taxon>
        <taxon>Metamonada</taxon>
        <taxon>Preaxostyla</taxon>
        <taxon>Oxymonadida</taxon>
        <taxon>Streblomastigidae</taxon>
        <taxon>Streblomastix</taxon>
    </lineage>
</organism>
<evidence type="ECO:0000256" key="1">
    <source>
        <dbReference type="SAM" id="MobiDB-lite"/>
    </source>
</evidence>
<name>A0A5J4WB95_9EUKA</name>
<evidence type="ECO:0000313" key="3">
    <source>
        <dbReference type="Proteomes" id="UP000324800"/>
    </source>
</evidence>
<comment type="caution">
    <text evidence="2">The sequence shown here is derived from an EMBL/GenBank/DDBJ whole genome shotgun (WGS) entry which is preliminary data.</text>
</comment>
<sequence>MKSILVRNTGLSKLIGVESIDILQKAQKVAKAVRVVQNQQRIQLRAAQNHFAQDQKTIPMIICTGMIDITSMKPAPQMNYIPVNSSSYSYGQVGYQKGPYRQYQNPFQHQSQINVKQYPNTMSYTPNRGPAIRYNDQVFGIAVALLAQPKQHQNEEKEEQEEERDRGKQNTFHEVEAGEQRGYSCQLRGGSFQQTDQQNFIMRVDYRKDIVIKGADQD</sequence>
<protein>
    <submittedName>
        <fullName evidence="2">Uncharacterized protein</fullName>
    </submittedName>
</protein>
<dbReference type="AlphaFoldDB" id="A0A5J4WB95"/>
<dbReference type="Proteomes" id="UP000324800">
    <property type="component" value="Unassembled WGS sequence"/>
</dbReference>
<reference evidence="2 3" key="1">
    <citation type="submission" date="2019-03" db="EMBL/GenBank/DDBJ databases">
        <title>Single cell metagenomics reveals metabolic interactions within the superorganism composed of flagellate Streblomastix strix and complex community of Bacteroidetes bacteria on its surface.</title>
        <authorList>
            <person name="Treitli S.C."/>
            <person name="Kolisko M."/>
            <person name="Husnik F."/>
            <person name="Keeling P."/>
            <person name="Hampl V."/>
        </authorList>
    </citation>
    <scope>NUCLEOTIDE SEQUENCE [LARGE SCALE GENOMIC DNA]</scope>
    <source>
        <strain evidence="2">ST1C</strain>
    </source>
</reference>
<feature type="region of interest" description="Disordered" evidence="1">
    <location>
        <begin position="149"/>
        <end position="182"/>
    </location>
</feature>
<gene>
    <name evidence="2" type="ORF">EZS28_012528</name>
</gene>
<evidence type="ECO:0000313" key="2">
    <source>
        <dbReference type="EMBL" id="KAA6391943.1"/>
    </source>
</evidence>
<feature type="compositionally biased region" description="Basic and acidic residues" evidence="1">
    <location>
        <begin position="163"/>
        <end position="179"/>
    </location>
</feature>